<reference evidence="6 7" key="1">
    <citation type="submission" date="2018-10" db="EMBL/GenBank/DDBJ databases">
        <title>Genome Sequencing of Pantoea dispersa DSM 32899.</title>
        <authorList>
            <person name="Nawrath M."/>
            <person name="Ottenheim C."/>
            <person name="Wilm A."/>
            <person name="Zimmermann W."/>
            <person name="Wu J.C."/>
        </authorList>
    </citation>
    <scope>NUCLEOTIDE SEQUENCE [LARGE SCALE GENOMIC DNA]</scope>
    <source>
        <strain evidence="6 7">DSM 32899</strain>
        <plasmid evidence="6 7">unnamed3</plasmid>
    </source>
</reference>
<feature type="compositionally biased region" description="Polar residues" evidence="5">
    <location>
        <begin position="1"/>
        <end position="15"/>
    </location>
</feature>
<protein>
    <submittedName>
        <fullName evidence="6">IncFII family plasmid replication initiator RepA</fullName>
    </submittedName>
</protein>
<proteinExistence type="inferred from homology"/>
<geneLocation type="plasmid" evidence="6 7">
    <name>unnamed3</name>
</geneLocation>
<keyword evidence="3" id="KW-0615">Plasmid copy control</keyword>
<comment type="function">
    <text evidence="1">This protein is essential for plasmid replication; it is involved in copy control functions.</text>
</comment>
<organism evidence="6 7">
    <name type="scientific">Candidatus Pantoea soli</name>
    <dbReference type="NCBI Taxonomy" id="3098669"/>
    <lineage>
        <taxon>Bacteria</taxon>
        <taxon>Pseudomonadati</taxon>
        <taxon>Pseudomonadota</taxon>
        <taxon>Gammaproteobacteria</taxon>
        <taxon>Enterobacterales</taxon>
        <taxon>Erwiniaceae</taxon>
        <taxon>Pantoea</taxon>
    </lineage>
</organism>
<keyword evidence="7" id="KW-1185">Reference proteome</keyword>
<gene>
    <name evidence="6" type="ORF">D8B20_21465</name>
</gene>
<evidence type="ECO:0000256" key="1">
    <source>
        <dbReference type="ARBA" id="ARBA00002740"/>
    </source>
</evidence>
<dbReference type="EMBL" id="CP032705">
    <property type="protein sequence ID" value="QDY44497.1"/>
    <property type="molecule type" value="Genomic_DNA"/>
</dbReference>
<evidence type="ECO:0000313" key="7">
    <source>
        <dbReference type="Proteomes" id="UP000319411"/>
    </source>
</evidence>
<feature type="region of interest" description="Disordered" evidence="5">
    <location>
        <begin position="1"/>
        <end position="21"/>
    </location>
</feature>
<dbReference type="GO" id="GO:0006276">
    <property type="term" value="P:plasmid maintenance"/>
    <property type="evidence" value="ECO:0007669"/>
    <property type="project" value="UniProtKB-KW"/>
</dbReference>
<dbReference type="KEGG" id="pdis:D8B20_21465"/>
<dbReference type="GO" id="GO:0006260">
    <property type="term" value="P:DNA replication"/>
    <property type="evidence" value="ECO:0007669"/>
    <property type="project" value="UniProtKB-KW"/>
</dbReference>
<evidence type="ECO:0000313" key="6">
    <source>
        <dbReference type="EMBL" id="QDY44497.1"/>
    </source>
</evidence>
<dbReference type="NCBIfam" id="NF040977">
    <property type="entry name" value="RepA_IncFII_LM"/>
    <property type="match status" value="1"/>
</dbReference>
<evidence type="ECO:0000256" key="2">
    <source>
        <dbReference type="ARBA" id="ARBA00008256"/>
    </source>
</evidence>
<dbReference type="AlphaFoldDB" id="A0A518XJY8"/>
<accession>A0A518XJY8</accession>
<name>A0A518XJY8_9GAMM</name>
<evidence type="ECO:0000256" key="4">
    <source>
        <dbReference type="ARBA" id="ARBA00022705"/>
    </source>
</evidence>
<evidence type="ECO:0000256" key="3">
    <source>
        <dbReference type="ARBA" id="ARBA00022689"/>
    </source>
</evidence>
<evidence type="ECO:0000256" key="5">
    <source>
        <dbReference type="SAM" id="MobiDB-lite"/>
    </source>
</evidence>
<dbReference type="Proteomes" id="UP000319411">
    <property type="component" value="Plasmid unnamed3"/>
</dbReference>
<keyword evidence="4" id="KW-0235">DNA replication</keyword>
<comment type="similarity">
    <text evidence="2">Belongs to the IncFII RepA family.</text>
</comment>
<dbReference type="OrthoDB" id="6497710at2"/>
<dbReference type="Pfam" id="PF02387">
    <property type="entry name" value="IncFII_repA"/>
    <property type="match status" value="1"/>
</dbReference>
<keyword evidence="6" id="KW-0614">Plasmid</keyword>
<sequence length="285" mass="32021">MHDNKSFSLSPTGLTKNPDPVFTSQPGKATLPFCEKLMKAAAGFTDSFTFKMFVAFARKSGKRRRAPRKSVLKAIEALMQGLGFHFDPLAGKANVTLTTLAIECGLATESENRNLAITRATRTLRLCKILGMITYNTEFCSDLGCNFPTDITFCEDFLRAIGISERAMEGAARSCAGWENQKRAKKGLPALSLKELADQAWGSFRKRFYDYRLKRKQQGEKRARAERDSVRSRQDIERLVSTQLSKEISKGLFPADLDAAKREVARRVKERMIMSRGNFTRLRAA</sequence>
<dbReference type="InterPro" id="IPR003446">
    <property type="entry name" value="Plasmid_replication_init_RepA"/>
</dbReference>
<dbReference type="RefSeq" id="WP_145892131.1">
    <property type="nucleotide sequence ID" value="NZ_CP032705.1"/>
</dbReference>